<comment type="caution">
    <text evidence="6">Lacks conserved residue(s) required for the propagation of feature annotation.</text>
</comment>
<evidence type="ECO:0000313" key="7">
    <source>
        <dbReference type="EMBL" id="SOD98927.1"/>
    </source>
</evidence>
<dbReference type="InterPro" id="IPR003682">
    <property type="entry name" value="rRNA_ssu_MeTfrase_G"/>
</dbReference>
<comment type="function">
    <text evidence="6">Specifically methylates the N7 position of guanine in position 527 of 16S rRNA.</text>
</comment>
<feature type="binding site" evidence="6">
    <location>
        <position position="75"/>
    </location>
    <ligand>
        <name>S-adenosyl-L-methionine</name>
        <dbReference type="ChEBI" id="CHEBI:59789"/>
    </ligand>
</feature>
<keyword evidence="2 6" id="KW-0698">rRNA processing</keyword>
<keyword evidence="3 6" id="KW-0489">Methyltransferase</keyword>
<dbReference type="Proteomes" id="UP000219621">
    <property type="component" value="Unassembled WGS sequence"/>
</dbReference>
<dbReference type="HAMAP" id="MF_00074">
    <property type="entry name" value="16SrRNA_methyltr_G"/>
    <property type="match status" value="1"/>
</dbReference>
<dbReference type="EMBL" id="OCNJ01000008">
    <property type="protein sequence ID" value="SOD98927.1"/>
    <property type="molecule type" value="Genomic_DNA"/>
</dbReference>
<evidence type="ECO:0000256" key="5">
    <source>
        <dbReference type="ARBA" id="ARBA00022691"/>
    </source>
</evidence>
<feature type="binding site" evidence="6">
    <location>
        <position position="138"/>
    </location>
    <ligand>
        <name>S-adenosyl-L-methionine</name>
        <dbReference type="ChEBI" id="CHEBI:59789"/>
    </ligand>
</feature>
<dbReference type="AlphaFoldDB" id="A0A286GTP3"/>
<protein>
    <recommendedName>
        <fullName evidence="6">Ribosomal RNA small subunit methyltransferase G</fullName>
        <ecNumber evidence="6">2.1.1.170</ecNumber>
    </recommendedName>
    <alternativeName>
        <fullName evidence="6">16S rRNA 7-methylguanosine methyltransferase</fullName>
        <shortName evidence="6">16S rRNA m7G methyltransferase</shortName>
    </alternativeName>
</protein>
<feature type="binding site" evidence="6">
    <location>
        <position position="80"/>
    </location>
    <ligand>
        <name>S-adenosyl-L-methionine</name>
        <dbReference type="ChEBI" id="CHEBI:59789"/>
    </ligand>
</feature>
<reference evidence="7 8" key="1">
    <citation type="submission" date="2017-09" db="EMBL/GenBank/DDBJ databases">
        <authorList>
            <person name="Ehlers B."/>
            <person name="Leendertz F.H."/>
        </authorList>
    </citation>
    <scope>NUCLEOTIDE SEQUENCE [LARGE SCALE GENOMIC DNA]</scope>
    <source>
        <strain evidence="7 8">USBA 140</strain>
    </source>
</reference>
<dbReference type="PANTHER" id="PTHR31760:SF0">
    <property type="entry name" value="S-ADENOSYL-L-METHIONINE-DEPENDENT METHYLTRANSFERASES SUPERFAMILY PROTEIN"/>
    <property type="match status" value="1"/>
</dbReference>
<dbReference type="Pfam" id="PF02527">
    <property type="entry name" value="GidB"/>
    <property type="match status" value="1"/>
</dbReference>
<keyword evidence="1 6" id="KW-0963">Cytoplasm</keyword>
<evidence type="ECO:0000256" key="2">
    <source>
        <dbReference type="ARBA" id="ARBA00022552"/>
    </source>
</evidence>
<dbReference type="PIRSF" id="PIRSF003078">
    <property type="entry name" value="GidB"/>
    <property type="match status" value="1"/>
</dbReference>
<comment type="subcellular location">
    <subcellularLocation>
        <location evidence="6">Cytoplasm</location>
    </subcellularLocation>
</comment>
<evidence type="ECO:0000256" key="1">
    <source>
        <dbReference type="ARBA" id="ARBA00022490"/>
    </source>
</evidence>
<accession>A0A286GTP3</accession>
<proteinExistence type="inferred from homology"/>
<dbReference type="GO" id="GO:0070043">
    <property type="term" value="F:rRNA (guanine-N7-)-methyltransferase activity"/>
    <property type="evidence" value="ECO:0007669"/>
    <property type="project" value="UniProtKB-UniRule"/>
</dbReference>
<organism evidence="7 8">
    <name type="scientific">Caenispirillum bisanense</name>
    <dbReference type="NCBI Taxonomy" id="414052"/>
    <lineage>
        <taxon>Bacteria</taxon>
        <taxon>Pseudomonadati</taxon>
        <taxon>Pseudomonadota</taxon>
        <taxon>Alphaproteobacteria</taxon>
        <taxon>Rhodospirillales</taxon>
        <taxon>Novispirillaceae</taxon>
        <taxon>Caenispirillum</taxon>
    </lineage>
</organism>
<name>A0A286GTP3_9PROT</name>
<comment type="similarity">
    <text evidence="6">Belongs to the methyltransferase superfamily. RNA methyltransferase RsmG family.</text>
</comment>
<dbReference type="EC" id="2.1.1.170" evidence="6"/>
<dbReference type="NCBIfam" id="TIGR00138">
    <property type="entry name" value="rsmG_gidB"/>
    <property type="match status" value="1"/>
</dbReference>
<dbReference type="InterPro" id="IPR029063">
    <property type="entry name" value="SAM-dependent_MTases_sf"/>
</dbReference>
<keyword evidence="8" id="KW-1185">Reference proteome</keyword>
<keyword evidence="4 6" id="KW-0808">Transferase</keyword>
<dbReference type="PANTHER" id="PTHR31760">
    <property type="entry name" value="S-ADENOSYL-L-METHIONINE-DEPENDENT METHYLTRANSFERASES SUPERFAMILY PROTEIN"/>
    <property type="match status" value="1"/>
</dbReference>
<comment type="catalytic activity">
    <reaction evidence="6">
        <text>guanosine(527) in 16S rRNA + S-adenosyl-L-methionine = N(7)-methylguanosine(527) in 16S rRNA + S-adenosyl-L-homocysteine</text>
        <dbReference type="Rhea" id="RHEA:42732"/>
        <dbReference type="Rhea" id="RHEA-COMP:10209"/>
        <dbReference type="Rhea" id="RHEA-COMP:10210"/>
        <dbReference type="ChEBI" id="CHEBI:57856"/>
        <dbReference type="ChEBI" id="CHEBI:59789"/>
        <dbReference type="ChEBI" id="CHEBI:74269"/>
        <dbReference type="ChEBI" id="CHEBI:74480"/>
        <dbReference type="EC" id="2.1.1.170"/>
    </reaction>
</comment>
<evidence type="ECO:0000256" key="3">
    <source>
        <dbReference type="ARBA" id="ARBA00022603"/>
    </source>
</evidence>
<evidence type="ECO:0000256" key="4">
    <source>
        <dbReference type="ARBA" id="ARBA00022679"/>
    </source>
</evidence>
<dbReference type="SUPFAM" id="SSF53335">
    <property type="entry name" value="S-adenosyl-L-methionine-dependent methyltransferases"/>
    <property type="match status" value="1"/>
</dbReference>
<gene>
    <name evidence="6" type="primary">rsmG</name>
    <name evidence="7" type="ORF">SAMN05421508_108145</name>
</gene>
<dbReference type="GO" id="GO:0005829">
    <property type="term" value="C:cytosol"/>
    <property type="evidence" value="ECO:0007669"/>
    <property type="project" value="TreeGrafter"/>
</dbReference>
<dbReference type="Gene3D" id="3.40.50.150">
    <property type="entry name" value="Vaccinia Virus protein VP39"/>
    <property type="match status" value="1"/>
</dbReference>
<keyword evidence="5 6" id="KW-0949">S-adenosyl-L-methionine</keyword>
<evidence type="ECO:0000313" key="8">
    <source>
        <dbReference type="Proteomes" id="UP000219621"/>
    </source>
</evidence>
<feature type="binding site" evidence="6">
    <location>
        <begin position="124"/>
        <end position="125"/>
    </location>
    <ligand>
        <name>S-adenosyl-L-methionine</name>
        <dbReference type="ChEBI" id="CHEBI:59789"/>
    </ligand>
</feature>
<evidence type="ECO:0000256" key="6">
    <source>
        <dbReference type="HAMAP-Rule" id="MF_00074"/>
    </source>
</evidence>
<sequence length="205" mass="22654">MPSSLTPEQFQAETGVSRETLDRLRTYAELLEKWQARINLVGPATLPDLWRRHMLDSAQLFPLLPPATPRLIDIGSGAGFPGLVLAILGVPEVHLVESDLRKGAFLREVARQTGARVTVHSARIETLTDLKAPVVTARALAALPKLLDLAIPLLESNGQCLFLKGQNIEEELTSARKIWIFDEDRSPSRTDASGIVLRVREVRPK</sequence>